<evidence type="ECO:0000259" key="1">
    <source>
        <dbReference type="Pfam" id="PF03992"/>
    </source>
</evidence>
<evidence type="ECO:0000313" key="2">
    <source>
        <dbReference type="EMBL" id="MBW4330746.1"/>
    </source>
</evidence>
<proteinExistence type="predicted"/>
<keyword evidence="2" id="KW-0560">Oxidoreductase</keyword>
<sequence length="107" mass="12092">MADQCAEQVAVIFVSQRRPGDDVAYSRAAADMDRLAACQPGYIRIDSVRAPDGAGITVSYWADEAAARAWRDNPDHIRIRQSGRGRWYDSYSITVARIIRAYDWRRG</sequence>
<evidence type="ECO:0000313" key="3">
    <source>
        <dbReference type="Proteomes" id="UP001197214"/>
    </source>
</evidence>
<dbReference type="EMBL" id="JAHWZX010000005">
    <property type="protein sequence ID" value="MBW4330746.1"/>
    <property type="molecule type" value="Genomic_DNA"/>
</dbReference>
<dbReference type="Proteomes" id="UP001197214">
    <property type="component" value="Unassembled WGS sequence"/>
</dbReference>
<dbReference type="Pfam" id="PF03992">
    <property type="entry name" value="ABM"/>
    <property type="match status" value="1"/>
</dbReference>
<dbReference type="PANTHER" id="PTHR37811:SF2">
    <property type="entry name" value="ABM DOMAIN-CONTAINING PROTEIN"/>
    <property type="match status" value="1"/>
</dbReference>
<gene>
    <name evidence="2" type="ORF">KY084_07615</name>
</gene>
<comment type="caution">
    <text evidence="2">The sequence shown here is derived from an EMBL/GenBank/DDBJ whole genome shotgun (WGS) entry which is preliminary data.</text>
</comment>
<accession>A0ABS6XKM0</accession>
<dbReference type="InterPro" id="IPR007138">
    <property type="entry name" value="ABM_dom"/>
</dbReference>
<dbReference type="InterPro" id="IPR052936">
    <property type="entry name" value="Jasmonate_Hydroxylase-like"/>
</dbReference>
<keyword evidence="3" id="KW-1185">Reference proteome</keyword>
<dbReference type="RefSeq" id="WP_219237850.1">
    <property type="nucleotide sequence ID" value="NZ_JAHWZX010000005.1"/>
</dbReference>
<protein>
    <submittedName>
        <fullName evidence="2">Antibiotic biosynthesis monooxygenase</fullName>
    </submittedName>
</protein>
<organism evidence="2 3">
    <name type="scientific">Stakelama flava</name>
    <dbReference type="NCBI Taxonomy" id="2860338"/>
    <lineage>
        <taxon>Bacteria</taxon>
        <taxon>Pseudomonadati</taxon>
        <taxon>Pseudomonadota</taxon>
        <taxon>Alphaproteobacteria</taxon>
        <taxon>Sphingomonadales</taxon>
        <taxon>Sphingomonadaceae</taxon>
        <taxon>Stakelama</taxon>
    </lineage>
</organism>
<dbReference type="GO" id="GO:0004497">
    <property type="term" value="F:monooxygenase activity"/>
    <property type="evidence" value="ECO:0007669"/>
    <property type="project" value="UniProtKB-KW"/>
</dbReference>
<dbReference type="PANTHER" id="PTHR37811">
    <property type="entry name" value="BLL5343 PROTEIN"/>
    <property type="match status" value="1"/>
</dbReference>
<reference evidence="2 3" key="1">
    <citation type="submission" date="2021-07" db="EMBL/GenBank/DDBJ databases">
        <title>Stakelama flava sp. nov., a novel endophytic bacterium isolated from branch of Kandelia candel.</title>
        <authorList>
            <person name="Tuo L."/>
        </authorList>
    </citation>
    <scope>NUCLEOTIDE SEQUENCE [LARGE SCALE GENOMIC DNA]</scope>
    <source>
        <strain evidence="2 3">CBK3Z-3</strain>
    </source>
</reference>
<name>A0ABS6XKM0_9SPHN</name>
<feature type="domain" description="ABM" evidence="1">
    <location>
        <begin position="9"/>
        <end position="80"/>
    </location>
</feature>
<keyword evidence="2" id="KW-0503">Monooxygenase</keyword>